<gene>
    <name evidence="1" type="ORF">LSUE1_G006855</name>
</gene>
<comment type="caution">
    <text evidence="1">The sequence shown here is derived from an EMBL/GenBank/DDBJ whole genome shotgun (WGS) entry which is preliminary data.</text>
</comment>
<organism evidence="1 2">
    <name type="scientific">Lachnellula suecica</name>
    <dbReference type="NCBI Taxonomy" id="602035"/>
    <lineage>
        <taxon>Eukaryota</taxon>
        <taxon>Fungi</taxon>
        <taxon>Dikarya</taxon>
        <taxon>Ascomycota</taxon>
        <taxon>Pezizomycotina</taxon>
        <taxon>Leotiomycetes</taxon>
        <taxon>Helotiales</taxon>
        <taxon>Lachnaceae</taxon>
        <taxon>Lachnellula</taxon>
    </lineage>
</organism>
<accession>A0A8T9C2B5</accession>
<dbReference type="AlphaFoldDB" id="A0A8T9C2B5"/>
<proteinExistence type="predicted"/>
<reference evidence="1 2" key="1">
    <citation type="submission" date="2018-05" db="EMBL/GenBank/DDBJ databases">
        <title>Genome sequencing and assembly of the regulated plant pathogen Lachnellula willkommii and related sister species for the development of diagnostic species identification markers.</title>
        <authorList>
            <person name="Giroux E."/>
            <person name="Bilodeau G."/>
        </authorList>
    </citation>
    <scope>NUCLEOTIDE SEQUENCE [LARGE SCALE GENOMIC DNA]</scope>
    <source>
        <strain evidence="1 2">CBS 268.59</strain>
    </source>
</reference>
<name>A0A8T9C2B5_9HELO</name>
<sequence length="337" mass="38425">MDPTQSRMERLPVETQQAIMLALPDAESLKSLALSCRSLFGAFKDAELLVTRQVVLNEIASGVLPEAVAVLEASFTTTWDRSSVQGFMSRHFDARITPSRNWTLSDALSVTKIQSHISYFAEDFFLKSSSMQSFGSHVLPLSENERLRIDRAFYRFEIYCNLFRDFKNPLFALSEQRVVFFSRFSPWENEQLACVHEYLLRVVSPVYNDLAEHDILWSEFDVDYADDMDHPEYVEPLLARGLSFLHSVALAQSYNERYKLLTPGYPVVSTRSLYDALIECNESNDEIFLEDYTADDESAHIKPPFFDDPDSARVVRGDGHITRKDAAISSTPNIEGI</sequence>
<keyword evidence="2" id="KW-1185">Reference proteome</keyword>
<dbReference type="OrthoDB" id="5427059at2759"/>
<evidence type="ECO:0000313" key="1">
    <source>
        <dbReference type="EMBL" id="TVY73585.1"/>
    </source>
</evidence>
<dbReference type="EMBL" id="QGMK01001038">
    <property type="protein sequence ID" value="TVY73585.1"/>
    <property type="molecule type" value="Genomic_DNA"/>
</dbReference>
<evidence type="ECO:0000313" key="2">
    <source>
        <dbReference type="Proteomes" id="UP000469558"/>
    </source>
</evidence>
<dbReference type="Proteomes" id="UP000469558">
    <property type="component" value="Unassembled WGS sequence"/>
</dbReference>
<protein>
    <recommendedName>
        <fullName evidence="3">F-box domain-containing protein</fullName>
    </recommendedName>
</protein>
<evidence type="ECO:0008006" key="3">
    <source>
        <dbReference type="Google" id="ProtNLM"/>
    </source>
</evidence>